<feature type="binding site" evidence="4">
    <location>
        <begin position="113"/>
        <end position="115"/>
    </location>
    <ligand>
        <name>acetyl-CoA</name>
        <dbReference type="ChEBI" id="CHEBI:57288"/>
    </ligand>
</feature>
<protein>
    <submittedName>
        <fullName evidence="6">Predicted acetyltransferase</fullName>
    </submittedName>
</protein>
<dbReference type="Gene3D" id="3.40.630.30">
    <property type="match status" value="2"/>
</dbReference>
<organism evidence="6 7">
    <name type="scientific">Arthrobacter subterraneus</name>
    <dbReference type="NCBI Taxonomy" id="335973"/>
    <lineage>
        <taxon>Bacteria</taxon>
        <taxon>Bacillati</taxon>
        <taxon>Actinomycetota</taxon>
        <taxon>Actinomycetes</taxon>
        <taxon>Micrococcales</taxon>
        <taxon>Micrococcaceae</taxon>
        <taxon>Arthrobacter</taxon>
    </lineage>
</organism>
<dbReference type="STRING" id="335973.SAMN04488693_102102"/>
<dbReference type="Pfam" id="PF17668">
    <property type="entry name" value="Acetyltransf_17"/>
    <property type="match status" value="1"/>
</dbReference>
<dbReference type="GO" id="GO:0034069">
    <property type="term" value="F:aminoglycoside N-acetyltransferase activity"/>
    <property type="evidence" value="ECO:0007669"/>
    <property type="project" value="TreeGrafter"/>
</dbReference>
<dbReference type="Gene3D" id="3.30.1050.10">
    <property type="entry name" value="SCP2 sterol-binding domain"/>
    <property type="match status" value="1"/>
</dbReference>
<dbReference type="PANTHER" id="PTHR37817">
    <property type="entry name" value="N-ACETYLTRANSFERASE EIS"/>
    <property type="match status" value="1"/>
</dbReference>
<dbReference type="InterPro" id="IPR000182">
    <property type="entry name" value="GNAT_dom"/>
</dbReference>
<keyword evidence="7" id="KW-1185">Reference proteome</keyword>
<dbReference type="PROSITE" id="PS51186">
    <property type="entry name" value="GNAT"/>
    <property type="match status" value="1"/>
</dbReference>
<feature type="active site" description="Proton donor" evidence="4">
    <location>
        <position position="154"/>
    </location>
</feature>
<name>A0A1G8EG97_9MICC</name>
<proteinExistence type="inferred from homology"/>
<dbReference type="InterPro" id="IPR016181">
    <property type="entry name" value="Acyl_CoA_acyltransferase"/>
</dbReference>
<dbReference type="Pfam" id="PF13530">
    <property type="entry name" value="SCP2_2"/>
    <property type="match status" value="1"/>
</dbReference>
<evidence type="ECO:0000256" key="1">
    <source>
        <dbReference type="ARBA" id="ARBA00009213"/>
    </source>
</evidence>
<sequence>MSMHTQAETAAPPIRIETFSVGPDTDTSADSPLAAWFEGVSFGFHEGRLEAEDLPRLAEAYAADGRILWGAYDDHPGPHAWNPRIPVATYGTMVNSLNVGGGRFLDAHLITAVTVRPTHRRRGLLRRMITADLQAAADRGHAIAALTASEATIYGRFGFGTATHTTSIEVDVRERFAVTAPPYGRMEVVEADAAVGLTQEVFAAFHARSPGSVGRQYAYARRSAGLWGEERPQPDKALRTAVHYDDDGTPDGFVSYSFAGWEKTPYTMRVKDLVAASEAAYLELWRYLGSLDLIERVTFGMAPVEDPLPWALTDRRCRVLTSDEDVLWLRILDPVAALGGRSYQHDGVLTLSVTDPLGHAAGTFELTAANGAGSVRTLDDGADPDIAMDVSALGSMYLGGVDARILAAAGRLTECSPGGVERAAQLFTAARAPYCITHF</sequence>
<dbReference type="InterPro" id="IPR025559">
    <property type="entry name" value="Eis_dom"/>
</dbReference>
<dbReference type="GO" id="GO:0030649">
    <property type="term" value="P:aminoglycoside antibiotic catabolic process"/>
    <property type="evidence" value="ECO:0007669"/>
    <property type="project" value="TreeGrafter"/>
</dbReference>
<dbReference type="InterPro" id="IPR051554">
    <property type="entry name" value="Acetyltransferase_Eis"/>
</dbReference>
<evidence type="ECO:0000259" key="5">
    <source>
        <dbReference type="PROSITE" id="PS51186"/>
    </source>
</evidence>
<reference evidence="6 7" key="1">
    <citation type="submission" date="2016-10" db="EMBL/GenBank/DDBJ databases">
        <authorList>
            <person name="de Groot N.N."/>
        </authorList>
    </citation>
    <scope>NUCLEOTIDE SEQUENCE [LARGE SCALE GENOMIC DNA]</scope>
    <source>
        <strain evidence="6 7">NP_1H</strain>
    </source>
</reference>
<accession>A0A1G8EG97</accession>
<evidence type="ECO:0000256" key="4">
    <source>
        <dbReference type="HAMAP-Rule" id="MF_01812"/>
    </source>
</evidence>
<dbReference type="NCBIfam" id="NF002369">
    <property type="entry name" value="PRK01346.1-6"/>
    <property type="match status" value="1"/>
</dbReference>
<dbReference type="EMBL" id="FNDT01000002">
    <property type="protein sequence ID" value="SDH68800.1"/>
    <property type="molecule type" value="Genomic_DNA"/>
</dbReference>
<keyword evidence="2 4" id="KW-0808">Transferase</keyword>
<dbReference type="InterPro" id="IPR022902">
    <property type="entry name" value="NAcTrfase_Eis"/>
</dbReference>
<dbReference type="AlphaFoldDB" id="A0A1G8EG97"/>
<feature type="binding site" evidence="4">
    <location>
        <begin position="121"/>
        <end position="126"/>
    </location>
    <ligand>
        <name>acetyl-CoA</name>
        <dbReference type="ChEBI" id="CHEBI:57288"/>
    </ligand>
</feature>
<dbReference type="SUPFAM" id="SSF55729">
    <property type="entry name" value="Acyl-CoA N-acyltransferases (Nat)"/>
    <property type="match status" value="1"/>
</dbReference>
<dbReference type="HAMAP" id="MF_01812">
    <property type="entry name" value="Eis"/>
    <property type="match status" value="1"/>
</dbReference>
<dbReference type="SUPFAM" id="SSF55718">
    <property type="entry name" value="SCP-like"/>
    <property type="match status" value="1"/>
</dbReference>
<comment type="subunit">
    <text evidence="4">Homohexamer; trimer of dimers.</text>
</comment>
<gene>
    <name evidence="6" type="ORF">SAMN04488693_102102</name>
</gene>
<comment type="similarity">
    <text evidence="1 4">Belongs to the acetyltransferase Eis family.</text>
</comment>
<evidence type="ECO:0000313" key="6">
    <source>
        <dbReference type="EMBL" id="SDH68800.1"/>
    </source>
</evidence>
<dbReference type="InterPro" id="IPR036527">
    <property type="entry name" value="SCP2_sterol-bd_dom_sf"/>
</dbReference>
<evidence type="ECO:0000313" key="7">
    <source>
        <dbReference type="Proteomes" id="UP000199258"/>
    </source>
</evidence>
<dbReference type="InterPro" id="IPR041380">
    <property type="entry name" value="Acetyltransf_17"/>
</dbReference>
<keyword evidence="3 4" id="KW-0012">Acyltransferase</keyword>
<feature type="binding site" evidence="4">
    <location>
        <begin position="149"/>
        <end position="150"/>
    </location>
    <ligand>
        <name>acetyl-CoA</name>
        <dbReference type="ChEBI" id="CHEBI:57288"/>
    </ligand>
</feature>
<evidence type="ECO:0000256" key="2">
    <source>
        <dbReference type="ARBA" id="ARBA00022679"/>
    </source>
</evidence>
<dbReference type="PANTHER" id="PTHR37817:SF1">
    <property type="entry name" value="N-ACETYLTRANSFERASE EIS"/>
    <property type="match status" value="1"/>
</dbReference>
<evidence type="ECO:0000256" key="3">
    <source>
        <dbReference type="ARBA" id="ARBA00023315"/>
    </source>
</evidence>
<feature type="active site" description="Proton acceptor; via carboxylate" evidence="4">
    <location>
        <position position="439"/>
    </location>
</feature>
<dbReference type="Pfam" id="PF13527">
    <property type="entry name" value="Acetyltransf_9"/>
    <property type="match status" value="1"/>
</dbReference>
<dbReference type="Proteomes" id="UP000199258">
    <property type="component" value="Unassembled WGS sequence"/>
</dbReference>
<feature type="domain" description="N-acetyltransferase" evidence="5">
    <location>
        <begin position="44"/>
        <end position="179"/>
    </location>
</feature>